<dbReference type="InterPro" id="IPR023214">
    <property type="entry name" value="HAD_sf"/>
</dbReference>
<dbReference type="PATRIC" id="fig|523844.20.peg.526"/>
<dbReference type="HOGENOM" id="CLU_052514_0_0_2"/>
<gene>
    <name evidence="1" type="ORF">MSTHT_0407</name>
</gene>
<dbReference type="OrthoDB" id="196074at2157"/>
<dbReference type="SUPFAM" id="SSF56784">
    <property type="entry name" value="HAD-like"/>
    <property type="match status" value="1"/>
</dbReference>
<proteinExistence type="predicted"/>
<dbReference type="AlphaFoldDB" id="A0A0E3N7K4"/>
<accession>A0A0E3N7K4</accession>
<dbReference type="Gene3D" id="3.40.50.1000">
    <property type="entry name" value="HAD superfamily/HAD-like"/>
    <property type="match status" value="1"/>
</dbReference>
<dbReference type="KEGG" id="mthr:MSTHT_0407"/>
<protein>
    <submittedName>
        <fullName evidence="1">Haloacid dehalogenase-like hydrolase</fullName>
    </submittedName>
</protein>
<keyword evidence="1" id="KW-0378">Hydrolase</keyword>
<dbReference type="EMBL" id="CP009501">
    <property type="protein sequence ID" value="AKB12165.1"/>
    <property type="molecule type" value="Genomic_DNA"/>
</dbReference>
<dbReference type="Proteomes" id="UP000066529">
    <property type="component" value="Chromosome"/>
</dbReference>
<evidence type="ECO:0000313" key="2">
    <source>
        <dbReference type="Proteomes" id="UP000066529"/>
    </source>
</evidence>
<evidence type="ECO:0000313" key="1">
    <source>
        <dbReference type="EMBL" id="AKB12165.1"/>
    </source>
</evidence>
<dbReference type="STRING" id="523844.MSTHT_0407"/>
<name>A0A0E3N7K4_METTT</name>
<reference evidence="1 2" key="1">
    <citation type="submission" date="2014-07" db="EMBL/GenBank/DDBJ databases">
        <title>Methanogenic archaea and the global carbon cycle.</title>
        <authorList>
            <person name="Henriksen J.R."/>
            <person name="Luke J."/>
            <person name="Reinhart S."/>
            <person name="Benedict M.N."/>
            <person name="Youngblut N.D."/>
            <person name="Metcalf M.E."/>
            <person name="Whitaker R.J."/>
            <person name="Metcalf W.W."/>
        </authorList>
    </citation>
    <scope>NUCLEOTIDE SEQUENCE [LARGE SCALE GENOMIC DNA]</scope>
    <source>
        <strain evidence="2">ATCC 43570 / DSM 1825 / OCM 12 / VKM B-1830 / TM-1</strain>
    </source>
</reference>
<dbReference type="InterPro" id="IPR036412">
    <property type="entry name" value="HAD-like_sf"/>
</dbReference>
<dbReference type="CDD" id="cd01427">
    <property type="entry name" value="HAD_like"/>
    <property type="match status" value="1"/>
</dbReference>
<organism evidence="1 2">
    <name type="scientific">Methanosarcina thermophila (strain ATCC 43570 / DSM 1825 / OCM 12 / VKM B-1830 / TM-1)</name>
    <dbReference type="NCBI Taxonomy" id="523844"/>
    <lineage>
        <taxon>Archaea</taxon>
        <taxon>Methanobacteriati</taxon>
        <taxon>Methanobacteriota</taxon>
        <taxon>Stenosarchaea group</taxon>
        <taxon>Methanomicrobia</taxon>
        <taxon>Methanosarcinales</taxon>
        <taxon>Methanosarcinaceae</taxon>
        <taxon>Methanosarcina</taxon>
    </lineage>
</organism>
<sequence>MSGILSLWNETPAKKAIISYVNATTNPESTDFVPETERIAILDNDGTMWVEKPVYVQVFFVIDRLKQLAEADPALLDQPHFKAAATGDLTYFFRLDPHAGGDVKLLMQMVFDSHAGMSQDDFMLMAKEFLETAKHPRFGMLYKDLTYKPMVELVHYLGDSGFKVYLASGGGMSFMRVISEEIYNIPRERVIGSNISFETRMTDEGPVIFRRRGLVDPIDDGAGKPVNIELHIGRKPILAAGNSDGDLHMLWLAQKSGFRSLSLLLRHDDAKREYAYDEGSEKTLQMAKERGWVVVSMKDDWKTVF</sequence>
<dbReference type="GO" id="GO:0016787">
    <property type="term" value="F:hydrolase activity"/>
    <property type="evidence" value="ECO:0007669"/>
    <property type="project" value="UniProtKB-KW"/>
</dbReference>